<dbReference type="PANTHER" id="PTHR45959">
    <property type="entry name" value="BHLH TRANSCRIPTION FACTOR"/>
    <property type="match status" value="1"/>
</dbReference>
<dbReference type="GO" id="GO:0005634">
    <property type="term" value="C:nucleus"/>
    <property type="evidence" value="ECO:0007669"/>
    <property type="project" value="UniProtKB-SubCell"/>
</dbReference>
<gene>
    <name evidence="6" type="ORF">OLC1_LOCUS2121</name>
</gene>
<evidence type="ECO:0000313" key="7">
    <source>
        <dbReference type="Proteomes" id="UP001161247"/>
    </source>
</evidence>
<evidence type="ECO:0000256" key="4">
    <source>
        <dbReference type="ARBA" id="ARBA00023242"/>
    </source>
</evidence>
<reference evidence="6" key="1">
    <citation type="submission" date="2023-03" db="EMBL/GenBank/DDBJ databases">
        <authorList>
            <person name="Julca I."/>
        </authorList>
    </citation>
    <scope>NUCLEOTIDE SEQUENCE</scope>
</reference>
<dbReference type="PROSITE" id="PS50888">
    <property type="entry name" value="BHLH"/>
    <property type="match status" value="1"/>
</dbReference>
<dbReference type="EMBL" id="OX459118">
    <property type="protein sequence ID" value="CAI9089855.1"/>
    <property type="molecule type" value="Genomic_DNA"/>
</dbReference>
<sequence>MDRGSIKQLSTNSVFYELSPLLSNSTTCNNRVKEEEYDQETKLSSSPFVLNFNSPAAGLMMSFSQKGSSSSTTTYDDQGLENHVLKCTTSSLQRAKRSSQPHDDYHIIAERKRRQKLNERFIAISTLLPGLKKMDKATVLGDAINYVRELQSKVTILEEEVIRKKLSNGKVGLSVKKNIIICDDEDGDDNFPEIEAKICKKDVLIRVQCEKTKGLMVETVVAEIEKLHLSVMNSWAVTFGDSILDITVLAKMEEEFTWTIKDLMMHLRSSLTKFMVSTVENSD</sequence>
<dbReference type="AlphaFoldDB" id="A0AAV1C2Y4"/>
<evidence type="ECO:0000313" key="6">
    <source>
        <dbReference type="EMBL" id="CAI9089855.1"/>
    </source>
</evidence>
<accession>A0AAV1C2Y4</accession>
<name>A0AAV1C2Y4_OLDCO</name>
<dbReference type="PANTHER" id="PTHR45959:SF73">
    <property type="entry name" value="TRANSCRIPTION FACTOR BHLH25"/>
    <property type="match status" value="1"/>
</dbReference>
<evidence type="ECO:0000256" key="3">
    <source>
        <dbReference type="ARBA" id="ARBA00023163"/>
    </source>
</evidence>
<evidence type="ECO:0000259" key="5">
    <source>
        <dbReference type="PROSITE" id="PS50888"/>
    </source>
</evidence>
<keyword evidence="4" id="KW-0539">Nucleus</keyword>
<feature type="domain" description="BHLH" evidence="5">
    <location>
        <begin position="101"/>
        <end position="150"/>
    </location>
</feature>
<dbReference type="Gene3D" id="4.10.280.10">
    <property type="entry name" value="Helix-loop-helix DNA-binding domain"/>
    <property type="match status" value="1"/>
</dbReference>
<comment type="subcellular location">
    <subcellularLocation>
        <location evidence="1">Nucleus</location>
    </subcellularLocation>
</comment>
<keyword evidence="7" id="KW-1185">Reference proteome</keyword>
<dbReference type="InterPro" id="IPR052610">
    <property type="entry name" value="bHLH_transcription_regulator"/>
</dbReference>
<evidence type="ECO:0000256" key="1">
    <source>
        <dbReference type="ARBA" id="ARBA00004123"/>
    </source>
</evidence>
<dbReference type="InterPro" id="IPR011598">
    <property type="entry name" value="bHLH_dom"/>
</dbReference>
<proteinExistence type="predicted"/>
<organism evidence="6 7">
    <name type="scientific">Oldenlandia corymbosa var. corymbosa</name>
    <dbReference type="NCBI Taxonomy" id="529605"/>
    <lineage>
        <taxon>Eukaryota</taxon>
        <taxon>Viridiplantae</taxon>
        <taxon>Streptophyta</taxon>
        <taxon>Embryophyta</taxon>
        <taxon>Tracheophyta</taxon>
        <taxon>Spermatophyta</taxon>
        <taxon>Magnoliopsida</taxon>
        <taxon>eudicotyledons</taxon>
        <taxon>Gunneridae</taxon>
        <taxon>Pentapetalae</taxon>
        <taxon>asterids</taxon>
        <taxon>lamiids</taxon>
        <taxon>Gentianales</taxon>
        <taxon>Rubiaceae</taxon>
        <taxon>Rubioideae</taxon>
        <taxon>Spermacoceae</taxon>
        <taxon>Hedyotis-Oldenlandia complex</taxon>
        <taxon>Oldenlandia</taxon>
    </lineage>
</organism>
<keyword evidence="3" id="KW-0804">Transcription</keyword>
<protein>
    <submittedName>
        <fullName evidence="6">OLC1v1024505C1</fullName>
    </submittedName>
</protein>
<keyword evidence="2" id="KW-0805">Transcription regulation</keyword>
<dbReference type="GO" id="GO:0046983">
    <property type="term" value="F:protein dimerization activity"/>
    <property type="evidence" value="ECO:0007669"/>
    <property type="project" value="InterPro"/>
</dbReference>
<dbReference type="SUPFAM" id="SSF47459">
    <property type="entry name" value="HLH, helix-loop-helix DNA-binding domain"/>
    <property type="match status" value="1"/>
</dbReference>
<dbReference type="SMART" id="SM00353">
    <property type="entry name" value="HLH"/>
    <property type="match status" value="1"/>
</dbReference>
<dbReference type="Pfam" id="PF00010">
    <property type="entry name" value="HLH"/>
    <property type="match status" value="1"/>
</dbReference>
<evidence type="ECO:0000256" key="2">
    <source>
        <dbReference type="ARBA" id="ARBA00023015"/>
    </source>
</evidence>
<dbReference type="Proteomes" id="UP001161247">
    <property type="component" value="Chromosome 1"/>
</dbReference>
<dbReference type="InterPro" id="IPR036638">
    <property type="entry name" value="HLH_DNA-bd_sf"/>
</dbReference>